<proteinExistence type="predicted"/>
<dbReference type="AlphaFoldDB" id="A0A068UQ31"/>
<protein>
    <submittedName>
        <fullName evidence="1">Uncharacterized protein</fullName>
    </submittedName>
</protein>
<sequence>MEEGFGFTLKFLYPRNSLLRNPKSKNESHFDAHLICLSIRLTVVAKLMFASINLLTKKKKKIFLTIYSKKEISITERHLTAAWLVC</sequence>
<dbReference type="InParanoid" id="A0A068UQ31"/>
<reference evidence="2" key="1">
    <citation type="journal article" date="2014" name="Science">
        <title>The coffee genome provides insight into the convergent evolution of caffeine biosynthesis.</title>
        <authorList>
            <person name="Denoeud F."/>
            <person name="Carretero-Paulet L."/>
            <person name="Dereeper A."/>
            <person name="Droc G."/>
            <person name="Guyot R."/>
            <person name="Pietrella M."/>
            <person name="Zheng C."/>
            <person name="Alberti A."/>
            <person name="Anthony F."/>
            <person name="Aprea G."/>
            <person name="Aury J.M."/>
            <person name="Bento P."/>
            <person name="Bernard M."/>
            <person name="Bocs S."/>
            <person name="Campa C."/>
            <person name="Cenci A."/>
            <person name="Combes M.C."/>
            <person name="Crouzillat D."/>
            <person name="Da Silva C."/>
            <person name="Daddiego L."/>
            <person name="De Bellis F."/>
            <person name="Dussert S."/>
            <person name="Garsmeur O."/>
            <person name="Gayraud T."/>
            <person name="Guignon V."/>
            <person name="Jahn K."/>
            <person name="Jamilloux V."/>
            <person name="Joet T."/>
            <person name="Labadie K."/>
            <person name="Lan T."/>
            <person name="Leclercq J."/>
            <person name="Lepelley M."/>
            <person name="Leroy T."/>
            <person name="Li L.T."/>
            <person name="Librado P."/>
            <person name="Lopez L."/>
            <person name="Munoz A."/>
            <person name="Noel B."/>
            <person name="Pallavicini A."/>
            <person name="Perrotta G."/>
            <person name="Poncet V."/>
            <person name="Pot D."/>
            <person name="Priyono X."/>
            <person name="Rigoreau M."/>
            <person name="Rouard M."/>
            <person name="Rozas J."/>
            <person name="Tranchant-Dubreuil C."/>
            <person name="VanBuren R."/>
            <person name="Zhang Q."/>
            <person name="Andrade A.C."/>
            <person name="Argout X."/>
            <person name="Bertrand B."/>
            <person name="de Kochko A."/>
            <person name="Graziosi G."/>
            <person name="Henry R.J."/>
            <person name="Jayarama X."/>
            <person name="Ming R."/>
            <person name="Nagai C."/>
            <person name="Rounsley S."/>
            <person name="Sankoff D."/>
            <person name="Giuliano G."/>
            <person name="Albert V.A."/>
            <person name="Wincker P."/>
            <person name="Lashermes P."/>
        </authorList>
    </citation>
    <scope>NUCLEOTIDE SEQUENCE [LARGE SCALE GENOMIC DNA]</scope>
    <source>
        <strain evidence="2">cv. DH200-94</strain>
    </source>
</reference>
<name>A0A068UQ31_COFCA</name>
<organism evidence="1 2">
    <name type="scientific">Coffea canephora</name>
    <name type="common">Robusta coffee</name>
    <dbReference type="NCBI Taxonomy" id="49390"/>
    <lineage>
        <taxon>Eukaryota</taxon>
        <taxon>Viridiplantae</taxon>
        <taxon>Streptophyta</taxon>
        <taxon>Embryophyta</taxon>
        <taxon>Tracheophyta</taxon>
        <taxon>Spermatophyta</taxon>
        <taxon>Magnoliopsida</taxon>
        <taxon>eudicotyledons</taxon>
        <taxon>Gunneridae</taxon>
        <taxon>Pentapetalae</taxon>
        <taxon>asterids</taxon>
        <taxon>lamiids</taxon>
        <taxon>Gentianales</taxon>
        <taxon>Rubiaceae</taxon>
        <taxon>Ixoroideae</taxon>
        <taxon>Gardenieae complex</taxon>
        <taxon>Bertiereae - Coffeeae clade</taxon>
        <taxon>Coffeeae</taxon>
        <taxon>Coffea</taxon>
    </lineage>
</organism>
<dbReference type="Proteomes" id="UP000295252">
    <property type="component" value="Chromosome V"/>
</dbReference>
<accession>A0A068UQ31</accession>
<gene>
    <name evidence="1" type="ORF">GSCOC_T00031073001</name>
</gene>
<dbReference type="Gramene" id="CDP10364">
    <property type="protein sequence ID" value="CDP10364"/>
    <property type="gene ID" value="GSCOC_T00031073001"/>
</dbReference>
<evidence type="ECO:0000313" key="2">
    <source>
        <dbReference type="Proteomes" id="UP000295252"/>
    </source>
</evidence>
<dbReference type="EMBL" id="HG739128">
    <property type="protein sequence ID" value="CDP10364.1"/>
    <property type="molecule type" value="Genomic_DNA"/>
</dbReference>
<evidence type="ECO:0000313" key="1">
    <source>
        <dbReference type="EMBL" id="CDP10364.1"/>
    </source>
</evidence>
<keyword evidence="2" id="KW-1185">Reference proteome</keyword>